<dbReference type="GO" id="GO:0003676">
    <property type="term" value="F:nucleic acid binding"/>
    <property type="evidence" value="ECO:0007669"/>
    <property type="project" value="InterPro"/>
</dbReference>
<evidence type="ECO:0000313" key="1">
    <source>
        <dbReference type="EMBL" id="GIY15611.1"/>
    </source>
</evidence>
<comment type="caution">
    <text evidence="1">The sequence shown here is derived from an EMBL/GenBank/DDBJ whole genome shotgun (WGS) entry which is preliminary data.</text>
</comment>
<reference evidence="1 2" key="1">
    <citation type="submission" date="2021-06" db="EMBL/GenBank/DDBJ databases">
        <title>Caerostris darwini draft genome.</title>
        <authorList>
            <person name="Kono N."/>
            <person name="Arakawa K."/>
        </authorList>
    </citation>
    <scope>NUCLEOTIDE SEQUENCE [LARGE SCALE GENOMIC DNA]</scope>
</reference>
<sequence length="93" mass="11136">MRRENSIVLTPQQNGVAKRRNHIVVEIARCWSMKRNRLPSRSLGESKTPYEIFFVMKSTVSYLKVFEQKAFVLNKRLKREFDSRLPEHIFFGY</sequence>
<dbReference type="Proteomes" id="UP001054837">
    <property type="component" value="Unassembled WGS sequence"/>
</dbReference>
<protein>
    <submittedName>
        <fullName evidence="1">Uncharacterized protein</fullName>
    </submittedName>
</protein>
<dbReference type="SUPFAM" id="SSF53098">
    <property type="entry name" value="Ribonuclease H-like"/>
    <property type="match status" value="1"/>
</dbReference>
<evidence type="ECO:0000313" key="2">
    <source>
        <dbReference type="Proteomes" id="UP001054837"/>
    </source>
</evidence>
<name>A0AAV4R5N0_9ARAC</name>
<dbReference type="Gene3D" id="3.30.420.10">
    <property type="entry name" value="Ribonuclease H-like superfamily/Ribonuclease H"/>
    <property type="match status" value="1"/>
</dbReference>
<dbReference type="PANTHER" id="PTHR42648:SF21">
    <property type="entry name" value="CYSTEINE-RICH RLK (RECEPTOR-LIKE PROTEIN KINASE) 8"/>
    <property type="match status" value="1"/>
</dbReference>
<accession>A0AAV4R5N0</accession>
<dbReference type="PANTHER" id="PTHR42648">
    <property type="entry name" value="TRANSPOSASE, PUTATIVE-RELATED"/>
    <property type="match status" value="1"/>
</dbReference>
<gene>
    <name evidence="1" type="ORF">CDAR_121891</name>
</gene>
<keyword evidence="2" id="KW-1185">Reference proteome</keyword>
<dbReference type="InterPro" id="IPR039537">
    <property type="entry name" value="Retrotran_Ty1/copia-like"/>
</dbReference>
<organism evidence="1 2">
    <name type="scientific">Caerostris darwini</name>
    <dbReference type="NCBI Taxonomy" id="1538125"/>
    <lineage>
        <taxon>Eukaryota</taxon>
        <taxon>Metazoa</taxon>
        <taxon>Ecdysozoa</taxon>
        <taxon>Arthropoda</taxon>
        <taxon>Chelicerata</taxon>
        <taxon>Arachnida</taxon>
        <taxon>Araneae</taxon>
        <taxon>Araneomorphae</taxon>
        <taxon>Entelegynae</taxon>
        <taxon>Araneoidea</taxon>
        <taxon>Araneidae</taxon>
        <taxon>Caerostris</taxon>
    </lineage>
</organism>
<proteinExistence type="predicted"/>
<dbReference type="InterPro" id="IPR012337">
    <property type="entry name" value="RNaseH-like_sf"/>
</dbReference>
<dbReference type="EMBL" id="BPLQ01005553">
    <property type="protein sequence ID" value="GIY15611.1"/>
    <property type="molecule type" value="Genomic_DNA"/>
</dbReference>
<dbReference type="InterPro" id="IPR036397">
    <property type="entry name" value="RNaseH_sf"/>
</dbReference>
<dbReference type="AlphaFoldDB" id="A0AAV4R5N0"/>